<dbReference type="AlphaFoldDB" id="A0A833UU87"/>
<comment type="caution">
    <text evidence="1">The sequence shown here is derived from an EMBL/GenBank/DDBJ whole genome shotgun (WGS) entry which is preliminary data.</text>
</comment>
<sequence length="173" mass="19926">MQYNFTHELSELLHFTAGVGTAARLFSAYSSEFAHPQARPIDKVYHLKKQSFLSRVFNKPQYLPQPTPDQKVFDRVVMSMESSQDLMWITDTIHNFNSLAEAINSGNPEHINKTCDRFISYFKELMDHDQHMQKGSKGNPAETFSKDRFRGLIEIDRAINAINSIKSKILITE</sequence>
<evidence type="ECO:0000313" key="1">
    <source>
        <dbReference type="EMBL" id="KAF1028154.1"/>
    </source>
</evidence>
<gene>
    <name evidence="1" type="ORF">GAK29_00250</name>
</gene>
<dbReference type="EMBL" id="WNDP01000003">
    <property type="protein sequence ID" value="KAF1028154.1"/>
    <property type="molecule type" value="Genomic_DNA"/>
</dbReference>
<protein>
    <submittedName>
        <fullName evidence="1">Uncharacterized protein</fullName>
    </submittedName>
</protein>
<proteinExistence type="predicted"/>
<reference evidence="2" key="1">
    <citation type="journal article" date="2020" name="MBio">
        <title>Horizontal gene transfer to a defensive symbiont with a reduced genome amongst a multipartite beetle microbiome.</title>
        <authorList>
            <person name="Waterworth S.C."/>
            <person name="Florez L.V."/>
            <person name="Rees E.R."/>
            <person name="Hertweck C."/>
            <person name="Kaltenpoth M."/>
            <person name="Kwan J.C."/>
        </authorList>
    </citation>
    <scope>NUCLEOTIDE SEQUENCE [LARGE SCALE GENOMIC DNA]</scope>
</reference>
<name>A0A833UU87_ACIBZ</name>
<organism evidence="1 2">
    <name type="scientific">Acinetobacter bereziniae</name>
    <name type="common">Acinetobacter genomosp. 10</name>
    <dbReference type="NCBI Taxonomy" id="106648"/>
    <lineage>
        <taxon>Bacteria</taxon>
        <taxon>Pseudomonadati</taxon>
        <taxon>Pseudomonadota</taxon>
        <taxon>Gammaproteobacteria</taxon>
        <taxon>Moraxellales</taxon>
        <taxon>Moraxellaceae</taxon>
        <taxon>Acinetobacter</taxon>
    </lineage>
</organism>
<accession>A0A833UU87</accession>
<dbReference type="Proteomes" id="UP000490535">
    <property type="component" value="Unassembled WGS sequence"/>
</dbReference>
<evidence type="ECO:0000313" key="2">
    <source>
        <dbReference type="Proteomes" id="UP000490535"/>
    </source>
</evidence>